<dbReference type="Gene3D" id="3.40.630.30">
    <property type="match status" value="1"/>
</dbReference>
<dbReference type="CDD" id="cd04301">
    <property type="entry name" value="NAT_SF"/>
    <property type="match status" value="1"/>
</dbReference>
<dbReference type="GO" id="GO:0016747">
    <property type="term" value="F:acyltransferase activity, transferring groups other than amino-acyl groups"/>
    <property type="evidence" value="ECO:0007669"/>
    <property type="project" value="InterPro"/>
</dbReference>
<dbReference type="AlphaFoldDB" id="A0A127PAW4"/>
<dbReference type="Pfam" id="PF13673">
    <property type="entry name" value="Acetyltransf_10"/>
    <property type="match status" value="1"/>
</dbReference>
<dbReference type="RefSeq" id="WP_082814668.1">
    <property type="nucleotide sequence ID" value="NZ_CP013232.1"/>
</dbReference>
<feature type="domain" description="N-acetyltransferase" evidence="3">
    <location>
        <begin position="3"/>
        <end position="152"/>
    </location>
</feature>
<dbReference type="InterPro" id="IPR000182">
    <property type="entry name" value="GNAT_dom"/>
</dbReference>
<evidence type="ECO:0000256" key="2">
    <source>
        <dbReference type="ARBA" id="ARBA00023315"/>
    </source>
</evidence>
<dbReference type="PANTHER" id="PTHR43800">
    <property type="entry name" value="PEPTIDYL-LYSINE N-ACETYLTRANSFERASE YJAB"/>
    <property type="match status" value="1"/>
</dbReference>
<evidence type="ECO:0000313" key="5">
    <source>
        <dbReference type="Proteomes" id="UP000072421"/>
    </source>
</evidence>
<dbReference type="EMBL" id="CP013232">
    <property type="protein sequence ID" value="AMO94581.1"/>
    <property type="molecule type" value="Genomic_DNA"/>
</dbReference>
<keyword evidence="2" id="KW-0012">Acyltransferase</keyword>
<evidence type="ECO:0000259" key="3">
    <source>
        <dbReference type="PROSITE" id="PS51186"/>
    </source>
</evidence>
<protein>
    <submittedName>
        <fullName evidence="4">Acetyltransferase family protein</fullName>
    </submittedName>
</protein>
<organism evidence="4">
    <name type="scientific">Collimonas fungivorans</name>
    <dbReference type="NCBI Taxonomy" id="158899"/>
    <lineage>
        <taxon>Bacteria</taxon>
        <taxon>Pseudomonadati</taxon>
        <taxon>Pseudomonadota</taxon>
        <taxon>Betaproteobacteria</taxon>
        <taxon>Burkholderiales</taxon>
        <taxon>Oxalobacteraceae</taxon>
        <taxon>Collimonas</taxon>
    </lineage>
</organism>
<evidence type="ECO:0000313" key="4">
    <source>
        <dbReference type="EMBL" id="AMO94581.1"/>
    </source>
</evidence>
<name>A0A127PAW4_9BURK</name>
<dbReference type="SUPFAM" id="SSF55729">
    <property type="entry name" value="Acyl-CoA N-acyltransferases (Nat)"/>
    <property type="match status" value="1"/>
</dbReference>
<accession>A0A127PAW4</accession>
<dbReference type="PROSITE" id="PS51186">
    <property type="entry name" value="GNAT"/>
    <property type="match status" value="1"/>
</dbReference>
<dbReference type="PATRIC" id="fig|158899.10.peg.1890"/>
<keyword evidence="1 4" id="KW-0808">Transferase</keyword>
<dbReference type="InterPro" id="IPR016181">
    <property type="entry name" value="Acyl_CoA_acyltransferase"/>
</dbReference>
<gene>
    <name evidence="4" type="ORF">CFter6_1886</name>
</gene>
<reference evidence="4 5" key="1">
    <citation type="submission" date="2015-11" db="EMBL/GenBank/DDBJ databases">
        <title>Exploring the genomic traits of fungus-feeding bacterial genus Collimonas.</title>
        <authorList>
            <person name="Song C."/>
            <person name="Schmidt R."/>
            <person name="de Jager V."/>
            <person name="Krzyzanowska D."/>
            <person name="Jongedijk E."/>
            <person name="Cankar K."/>
            <person name="Beekwilder J."/>
            <person name="van Veen A."/>
            <person name="de Boer W."/>
            <person name="van Veen J.A."/>
            <person name="Garbeva P."/>
        </authorList>
    </citation>
    <scope>NUCLEOTIDE SEQUENCE [LARGE SCALE GENOMIC DNA]</scope>
    <source>
        <strain evidence="4 5">Ter6</strain>
    </source>
</reference>
<evidence type="ECO:0000256" key="1">
    <source>
        <dbReference type="ARBA" id="ARBA00022679"/>
    </source>
</evidence>
<dbReference type="Proteomes" id="UP000072421">
    <property type="component" value="Chromosome"/>
</dbReference>
<dbReference type="OrthoDB" id="7356080at2"/>
<proteinExistence type="predicted"/>
<sequence>MITAIQTVEPQDIPELRSFMERVMRSERVFDDLSLQAELVHNVNQNLDWWSMNSDECCHLKFIQDGQIAGVVLVKNFWNLCSLFVAPELHRQGIGRQLVVAAIQHCRNFTDRSSIRLNAAPNAVVFYEAIGFLPASSTRILPPGFKPMEFHL</sequence>
<dbReference type="PANTHER" id="PTHR43800:SF1">
    <property type="entry name" value="PEPTIDYL-LYSINE N-ACETYLTRANSFERASE YJAB"/>
    <property type="match status" value="1"/>
</dbReference>